<dbReference type="EMBL" id="JAUMKJ010000018">
    <property type="protein sequence ID" value="MDO3678575.1"/>
    <property type="molecule type" value="Genomic_DNA"/>
</dbReference>
<proteinExistence type="predicted"/>
<protein>
    <submittedName>
        <fullName evidence="1">Uncharacterized protein</fullName>
    </submittedName>
</protein>
<dbReference type="Proteomes" id="UP001168883">
    <property type="component" value="Unassembled WGS sequence"/>
</dbReference>
<accession>A0ABT8VC80</accession>
<dbReference type="RefSeq" id="WP_302878964.1">
    <property type="nucleotide sequence ID" value="NZ_JAUMKJ010000018.1"/>
</dbReference>
<keyword evidence="2" id="KW-1185">Reference proteome</keyword>
<evidence type="ECO:0000313" key="1">
    <source>
        <dbReference type="EMBL" id="MDO3678575.1"/>
    </source>
</evidence>
<gene>
    <name evidence="1" type="ORF">Q3C12_16295</name>
</gene>
<reference evidence="1" key="1">
    <citation type="submission" date="2023-07" db="EMBL/GenBank/DDBJ databases">
        <authorList>
            <person name="Aktuganov G."/>
            <person name="Boyko T."/>
            <person name="Delegan Y."/>
            <person name="Galimzianova N."/>
            <person name="Gilvanova E."/>
            <person name="Korobov V."/>
            <person name="Kuzmina L."/>
            <person name="Melentiev A."/>
            <person name="Milman P."/>
            <person name="Ryabova A."/>
            <person name="Stupak E."/>
            <person name="Yasakov T."/>
            <person name="Zharikova N."/>
            <person name="Zhurenko E."/>
        </authorList>
    </citation>
    <scope>NUCLEOTIDE SEQUENCE</scope>
    <source>
        <strain evidence="1">IB-739</strain>
    </source>
</reference>
<organism evidence="1 2">
    <name type="scientific">Paenibacillus ehimensis</name>
    <dbReference type="NCBI Taxonomy" id="79264"/>
    <lineage>
        <taxon>Bacteria</taxon>
        <taxon>Bacillati</taxon>
        <taxon>Bacillota</taxon>
        <taxon>Bacilli</taxon>
        <taxon>Bacillales</taxon>
        <taxon>Paenibacillaceae</taxon>
        <taxon>Paenibacillus</taxon>
    </lineage>
</organism>
<evidence type="ECO:0000313" key="2">
    <source>
        <dbReference type="Proteomes" id="UP001168883"/>
    </source>
</evidence>
<name>A0ABT8VC80_9BACL</name>
<sequence>MKKGNELKEVLKHMERSVQMKAKKAGAPLYYIENGKRIRQEPSGEKFVQIIDSDGNPADFKL</sequence>
<comment type="caution">
    <text evidence="1">The sequence shown here is derived from an EMBL/GenBank/DDBJ whole genome shotgun (WGS) entry which is preliminary data.</text>
</comment>